<dbReference type="PANTHER" id="PTHR40061:SF1">
    <property type="entry name" value="SPORULATION PROTEIN YLMC-RELATED"/>
    <property type="match status" value="1"/>
</dbReference>
<evidence type="ECO:0000259" key="1">
    <source>
        <dbReference type="Pfam" id="PF05239"/>
    </source>
</evidence>
<feature type="domain" description="PRC-barrel" evidence="1">
    <location>
        <begin position="5"/>
        <end position="78"/>
    </location>
</feature>
<dbReference type="Pfam" id="PF05239">
    <property type="entry name" value="PRC"/>
    <property type="match status" value="1"/>
</dbReference>
<dbReference type="NCBIfam" id="TIGR02888">
    <property type="entry name" value="spore_YlmC_YmxH"/>
    <property type="match status" value="1"/>
</dbReference>
<reference evidence="2" key="1">
    <citation type="submission" date="2019-08" db="EMBL/GenBank/DDBJ databases">
        <authorList>
            <person name="Kucharzyk K."/>
            <person name="Murdoch R.W."/>
            <person name="Higgins S."/>
            <person name="Loffler F."/>
        </authorList>
    </citation>
    <scope>NUCLEOTIDE SEQUENCE</scope>
</reference>
<sequence>MGCMTFCELRQKEVINICDGVRLGCICDLELEACSGQIISIIVPGPSRWWGLLRGAEEIVIPFCKICKIGTDVILVELPPINC</sequence>
<dbReference type="Gene3D" id="2.30.30.240">
    <property type="entry name" value="PRC-barrel domain"/>
    <property type="match status" value="1"/>
</dbReference>
<dbReference type="AlphaFoldDB" id="A0A645D0G2"/>
<dbReference type="InterPro" id="IPR014238">
    <property type="entry name" value="Spore_YlmC/YmxH"/>
</dbReference>
<dbReference type="EMBL" id="VSSQ01031634">
    <property type="protein sequence ID" value="MPM82595.1"/>
    <property type="molecule type" value="Genomic_DNA"/>
</dbReference>
<comment type="caution">
    <text evidence="2">The sequence shown here is derived from an EMBL/GenBank/DDBJ whole genome shotgun (WGS) entry which is preliminary data.</text>
</comment>
<evidence type="ECO:0000313" key="2">
    <source>
        <dbReference type="EMBL" id="MPM82595.1"/>
    </source>
</evidence>
<dbReference type="InterPro" id="IPR011033">
    <property type="entry name" value="PRC_barrel-like_sf"/>
</dbReference>
<name>A0A645D0G2_9ZZZZ</name>
<dbReference type="SUPFAM" id="SSF50346">
    <property type="entry name" value="PRC-barrel domain"/>
    <property type="match status" value="1"/>
</dbReference>
<accession>A0A645D0G2</accession>
<dbReference type="InterPro" id="IPR027275">
    <property type="entry name" value="PRC-brl_dom"/>
</dbReference>
<organism evidence="2">
    <name type="scientific">bioreactor metagenome</name>
    <dbReference type="NCBI Taxonomy" id="1076179"/>
    <lineage>
        <taxon>unclassified sequences</taxon>
        <taxon>metagenomes</taxon>
        <taxon>ecological metagenomes</taxon>
    </lineage>
</organism>
<gene>
    <name evidence="2" type="ORF">SDC9_129656</name>
</gene>
<protein>
    <recommendedName>
        <fullName evidence="1">PRC-barrel domain-containing protein</fullName>
    </recommendedName>
</protein>
<dbReference type="PANTHER" id="PTHR40061">
    <property type="entry name" value="SPORULATION PROTEIN YLMC-RELATED"/>
    <property type="match status" value="1"/>
</dbReference>
<proteinExistence type="predicted"/>